<proteinExistence type="inferred from homology"/>
<evidence type="ECO:0000256" key="11">
    <source>
        <dbReference type="RuleBase" id="RU362091"/>
    </source>
</evidence>
<dbReference type="VEuPathDB" id="VectorBase:PPAPM1_010969"/>
<keyword evidence="8" id="KW-0406">Ion transport</keyword>
<protein>
    <submittedName>
        <fullName evidence="12">Uncharacterized protein</fullName>
    </submittedName>
</protein>
<evidence type="ECO:0000313" key="12">
    <source>
        <dbReference type="EnsemblMetazoa" id="PPAI009859-PA"/>
    </source>
</evidence>
<keyword evidence="13" id="KW-1185">Reference proteome</keyword>
<organism evidence="12 13">
    <name type="scientific">Phlebotomus papatasi</name>
    <name type="common">Sandfly</name>
    <dbReference type="NCBI Taxonomy" id="29031"/>
    <lineage>
        <taxon>Eukaryota</taxon>
        <taxon>Metazoa</taxon>
        <taxon>Ecdysozoa</taxon>
        <taxon>Arthropoda</taxon>
        <taxon>Hexapoda</taxon>
        <taxon>Insecta</taxon>
        <taxon>Pterygota</taxon>
        <taxon>Neoptera</taxon>
        <taxon>Endopterygota</taxon>
        <taxon>Diptera</taxon>
        <taxon>Nematocera</taxon>
        <taxon>Psychodoidea</taxon>
        <taxon>Psychodidae</taxon>
        <taxon>Phlebotomus</taxon>
        <taxon>Phlebotomus</taxon>
    </lineage>
</organism>
<dbReference type="NCBIfam" id="TIGR00813">
    <property type="entry name" value="sss"/>
    <property type="match status" value="1"/>
</dbReference>
<dbReference type="GO" id="GO:0015293">
    <property type="term" value="F:symporter activity"/>
    <property type="evidence" value="ECO:0007669"/>
    <property type="project" value="TreeGrafter"/>
</dbReference>
<dbReference type="InterPro" id="IPR038377">
    <property type="entry name" value="Na/Glc_symporter_sf"/>
</dbReference>
<dbReference type="EnsemblMetazoa" id="PPAI009859-RA">
    <property type="protein sequence ID" value="PPAI009859-PA"/>
    <property type="gene ID" value="PPAI009859"/>
</dbReference>
<evidence type="ECO:0000256" key="2">
    <source>
        <dbReference type="ARBA" id="ARBA00006434"/>
    </source>
</evidence>
<dbReference type="Proteomes" id="UP000092462">
    <property type="component" value="Unassembled WGS sequence"/>
</dbReference>
<evidence type="ECO:0000313" key="13">
    <source>
        <dbReference type="Proteomes" id="UP000092462"/>
    </source>
</evidence>
<evidence type="ECO:0000256" key="5">
    <source>
        <dbReference type="ARBA" id="ARBA00022692"/>
    </source>
</evidence>
<accession>A0A1B0EZG7</accession>
<dbReference type="EMBL" id="AJVK01007358">
    <property type="status" value="NOT_ANNOTATED_CDS"/>
    <property type="molecule type" value="Genomic_DNA"/>
</dbReference>
<evidence type="ECO:0000256" key="3">
    <source>
        <dbReference type="ARBA" id="ARBA00022448"/>
    </source>
</evidence>
<comment type="subcellular location">
    <subcellularLocation>
        <location evidence="1">Cell membrane</location>
        <topology evidence="1">Multi-pass membrane protein</topology>
    </subcellularLocation>
</comment>
<dbReference type="GO" id="GO:0006814">
    <property type="term" value="P:sodium ion transport"/>
    <property type="evidence" value="ECO:0007669"/>
    <property type="project" value="UniProtKB-KW"/>
</dbReference>
<reference evidence="12" key="1">
    <citation type="submission" date="2022-08" db="UniProtKB">
        <authorList>
            <consortium name="EnsemblMetazoa"/>
        </authorList>
    </citation>
    <scope>IDENTIFICATION</scope>
    <source>
        <strain evidence="12">Israel</strain>
    </source>
</reference>
<evidence type="ECO:0000256" key="9">
    <source>
        <dbReference type="ARBA" id="ARBA00023136"/>
    </source>
</evidence>
<dbReference type="Gene3D" id="1.20.1730.10">
    <property type="entry name" value="Sodium/glucose cotransporter"/>
    <property type="match status" value="1"/>
</dbReference>
<evidence type="ECO:0000256" key="4">
    <source>
        <dbReference type="ARBA" id="ARBA00022475"/>
    </source>
</evidence>
<dbReference type="VEuPathDB" id="VectorBase:PPAI009859"/>
<name>A0A1B0EZG7_PHLPP</name>
<evidence type="ECO:0000256" key="1">
    <source>
        <dbReference type="ARBA" id="ARBA00004651"/>
    </source>
</evidence>
<evidence type="ECO:0000256" key="10">
    <source>
        <dbReference type="ARBA" id="ARBA00023201"/>
    </source>
</evidence>
<dbReference type="PROSITE" id="PS50283">
    <property type="entry name" value="NA_SOLUT_SYMP_3"/>
    <property type="match status" value="1"/>
</dbReference>
<keyword evidence="5" id="KW-0812">Transmembrane</keyword>
<dbReference type="PANTHER" id="PTHR42985">
    <property type="entry name" value="SODIUM-COUPLED MONOCARBOXYLATE TRANSPORTER"/>
    <property type="match status" value="1"/>
</dbReference>
<evidence type="ECO:0000256" key="6">
    <source>
        <dbReference type="ARBA" id="ARBA00022989"/>
    </source>
</evidence>
<keyword evidence="9" id="KW-0472">Membrane</keyword>
<evidence type="ECO:0000256" key="7">
    <source>
        <dbReference type="ARBA" id="ARBA00023053"/>
    </source>
</evidence>
<keyword evidence="10" id="KW-0739">Sodium transport</keyword>
<keyword evidence="3" id="KW-0813">Transport</keyword>
<dbReference type="PANTHER" id="PTHR42985:SF21">
    <property type="entry name" value="SODIUM-DEPENDENT MULTIVITAMIN TRANSPORTER-LIKE PROTEIN"/>
    <property type="match status" value="1"/>
</dbReference>
<comment type="similarity">
    <text evidence="2 11">Belongs to the sodium:solute symporter (SSF) (TC 2.A.21) family.</text>
</comment>
<keyword evidence="6" id="KW-1133">Transmembrane helix</keyword>
<sequence>MLISKAQFGFLDYFFFTIVFVMCLMIGLYFALGSKKHFSIEEYLFGGKKLNIMSVIFSLAATSISGSATIGQSMEMYAFGLHNWLVSGVSVIWLLIMHHIFLPVFYELQLMSTFTYLEMRFDSSVKKLASALYIITGFLVIPLTIYVPALSFEEVTGINLYIITVVLGLLCIWYTAIGGIKAVVWTDALQYIIITGSGIVIMIVGLKSVGGFENVWRALDRGGRLTFVKTDFDLETRGTIWAYVTSVVFIYLYQFGMSQSSIQRFLSLSSLRKAKIALWTHSFFCDIILYIQFIIGGVIYATYETCDPLTAGIVKKIDQIFPYFVQEKASLFSGFNGIFIAGICAAGMSTASTLLNTMSGTIYNDFLNERLKHFSEKNVGRIMKMIVVIIGIIGIIMVFLIERLGTIFAITNQCFAVSTVGVFGLFVNGMLIPKINSTGAKCGVVLSMLSVGFLIISGFNKEQDPYLPLRIDGCDFINNTSSIPSVSFLKSIEQVHANEPISWIFRINFQYFSIIGLVINITVSYIASTLTGGNTKIDQKLLATFIRKKSRHQMTSLLNDP</sequence>
<evidence type="ECO:0000256" key="8">
    <source>
        <dbReference type="ARBA" id="ARBA00023065"/>
    </source>
</evidence>
<keyword evidence="4" id="KW-1003">Cell membrane</keyword>
<keyword evidence="7" id="KW-0915">Sodium</keyword>
<dbReference type="InterPro" id="IPR051163">
    <property type="entry name" value="Sodium:Solute_Symporter_SSF"/>
</dbReference>
<dbReference type="AlphaFoldDB" id="A0A1B0EZG7"/>
<dbReference type="InterPro" id="IPR001734">
    <property type="entry name" value="Na/solute_symporter"/>
</dbReference>
<dbReference type="Pfam" id="PF00474">
    <property type="entry name" value="SSF"/>
    <property type="match status" value="1"/>
</dbReference>
<dbReference type="GO" id="GO:0005886">
    <property type="term" value="C:plasma membrane"/>
    <property type="evidence" value="ECO:0007669"/>
    <property type="project" value="UniProtKB-SubCell"/>
</dbReference>